<feature type="transmembrane region" description="Helical" evidence="6">
    <location>
        <begin position="54"/>
        <end position="79"/>
    </location>
</feature>
<dbReference type="AlphaFoldDB" id="A0A7W6HCV1"/>
<evidence type="ECO:0000256" key="4">
    <source>
        <dbReference type="ARBA" id="ARBA00022989"/>
    </source>
</evidence>
<dbReference type="InterPro" id="IPR001123">
    <property type="entry name" value="LeuE-type"/>
</dbReference>
<feature type="transmembrane region" description="Helical" evidence="6">
    <location>
        <begin position="20"/>
        <end position="42"/>
    </location>
</feature>
<sequence>MDCCRSPQGAVTIPVEPATLAAFALASLIVLAIPGPTIVMVVGQALAHGRSVALASIAGVGLGDLLAAGLSLAGVGVLLSASATAFMVLKWAGAAYLVWIGMRMWRSPTSLSTNDEAGDLPPAKRLSARVFRDAFLVTLFNPKGIVFFVAFVPQFLDPGKAYGPQAVVLVAVFVVLGILNALFYVLIAGRARRLVRQKRFLRSLNRLGGTFLIGAGIAAAFARRPALS</sequence>
<dbReference type="GO" id="GO:0005886">
    <property type="term" value="C:plasma membrane"/>
    <property type="evidence" value="ECO:0007669"/>
    <property type="project" value="UniProtKB-SubCell"/>
</dbReference>
<keyword evidence="4 6" id="KW-1133">Transmembrane helix</keyword>
<keyword evidence="2" id="KW-1003">Cell membrane</keyword>
<feature type="transmembrane region" description="Helical" evidence="6">
    <location>
        <begin position="85"/>
        <end position="102"/>
    </location>
</feature>
<dbReference type="PANTHER" id="PTHR30086:SF20">
    <property type="entry name" value="ARGININE EXPORTER PROTEIN ARGO-RELATED"/>
    <property type="match status" value="1"/>
</dbReference>
<accession>A0A7W6HCV1</accession>
<evidence type="ECO:0000313" key="7">
    <source>
        <dbReference type="EMBL" id="MBB4002831.1"/>
    </source>
</evidence>
<keyword evidence="8" id="KW-1185">Reference proteome</keyword>
<organism evidence="7 8">
    <name type="scientific">Aurantimonas endophytica</name>
    <dbReference type="NCBI Taxonomy" id="1522175"/>
    <lineage>
        <taxon>Bacteria</taxon>
        <taxon>Pseudomonadati</taxon>
        <taxon>Pseudomonadota</taxon>
        <taxon>Alphaproteobacteria</taxon>
        <taxon>Hyphomicrobiales</taxon>
        <taxon>Aurantimonadaceae</taxon>
        <taxon>Aurantimonas</taxon>
    </lineage>
</organism>
<dbReference type="PANTHER" id="PTHR30086">
    <property type="entry name" value="ARGININE EXPORTER PROTEIN ARGO"/>
    <property type="match status" value="1"/>
</dbReference>
<comment type="caution">
    <text evidence="7">The sequence shown here is derived from an EMBL/GenBank/DDBJ whole genome shotgun (WGS) entry which is preliminary data.</text>
</comment>
<evidence type="ECO:0000313" key="8">
    <source>
        <dbReference type="Proteomes" id="UP000588647"/>
    </source>
</evidence>
<evidence type="ECO:0000256" key="5">
    <source>
        <dbReference type="ARBA" id="ARBA00023136"/>
    </source>
</evidence>
<feature type="transmembrane region" description="Helical" evidence="6">
    <location>
        <begin position="207"/>
        <end position="226"/>
    </location>
</feature>
<evidence type="ECO:0000256" key="3">
    <source>
        <dbReference type="ARBA" id="ARBA00022692"/>
    </source>
</evidence>
<evidence type="ECO:0000256" key="1">
    <source>
        <dbReference type="ARBA" id="ARBA00004651"/>
    </source>
</evidence>
<comment type="subcellular location">
    <subcellularLocation>
        <location evidence="1">Cell membrane</location>
        <topology evidence="1">Multi-pass membrane protein</topology>
    </subcellularLocation>
</comment>
<protein>
    <submittedName>
        <fullName evidence="7">Threonine/homoserine/homoserine lactone efflux protein</fullName>
    </submittedName>
</protein>
<name>A0A7W6HCV1_9HYPH</name>
<dbReference type="Pfam" id="PF01810">
    <property type="entry name" value="LysE"/>
    <property type="match status" value="1"/>
</dbReference>
<reference evidence="7 8" key="1">
    <citation type="submission" date="2020-08" db="EMBL/GenBank/DDBJ databases">
        <title>Genomic Encyclopedia of Type Strains, Phase IV (KMG-IV): sequencing the most valuable type-strain genomes for metagenomic binning, comparative biology and taxonomic classification.</title>
        <authorList>
            <person name="Goeker M."/>
        </authorList>
    </citation>
    <scope>NUCLEOTIDE SEQUENCE [LARGE SCALE GENOMIC DNA]</scope>
    <source>
        <strain evidence="7 8">DSM 103570</strain>
    </source>
</reference>
<keyword evidence="3 6" id="KW-0812">Transmembrane</keyword>
<evidence type="ECO:0000256" key="6">
    <source>
        <dbReference type="SAM" id="Phobius"/>
    </source>
</evidence>
<gene>
    <name evidence="7" type="ORF">GGR03_001906</name>
</gene>
<proteinExistence type="predicted"/>
<dbReference type="EMBL" id="JACIEM010000002">
    <property type="protein sequence ID" value="MBB4002831.1"/>
    <property type="molecule type" value="Genomic_DNA"/>
</dbReference>
<evidence type="ECO:0000256" key="2">
    <source>
        <dbReference type="ARBA" id="ARBA00022475"/>
    </source>
</evidence>
<feature type="transmembrane region" description="Helical" evidence="6">
    <location>
        <begin position="134"/>
        <end position="156"/>
    </location>
</feature>
<dbReference type="PIRSF" id="PIRSF006324">
    <property type="entry name" value="LeuE"/>
    <property type="match status" value="1"/>
</dbReference>
<dbReference type="GO" id="GO:0015171">
    <property type="term" value="F:amino acid transmembrane transporter activity"/>
    <property type="evidence" value="ECO:0007669"/>
    <property type="project" value="TreeGrafter"/>
</dbReference>
<keyword evidence="5 6" id="KW-0472">Membrane</keyword>
<feature type="transmembrane region" description="Helical" evidence="6">
    <location>
        <begin position="162"/>
        <end position="187"/>
    </location>
</feature>
<dbReference type="Proteomes" id="UP000588647">
    <property type="component" value="Unassembled WGS sequence"/>
</dbReference>